<proteinExistence type="predicted"/>
<gene>
    <name evidence="1" type="ORF">BDN72DRAFT_831360</name>
</gene>
<evidence type="ECO:0000313" key="1">
    <source>
        <dbReference type="EMBL" id="TFK75928.1"/>
    </source>
</evidence>
<sequence length="231" mass="26037">MLGGFVVTHDLNKSKPKPQPSTVPTAVTDVSAIAKTAIALEYASLRHKSHCPLGMYIVPSQGNLLHWDGVFFIHQGYYADAVLKFRLIFPPNYPNKPPAVYFVTDIFHPMISQNGDFNLIPRFRPWRPKEHHVFDVLHWIKAAFKKKALDGFQESECLNKEAYRYHESTSSFAALATQSSLLSLSPSALFDKDHPSMGGRTQGGFVFEEISPRVLQEGRKKLGIQPWEKGL</sequence>
<dbReference type="EMBL" id="ML208261">
    <property type="protein sequence ID" value="TFK75928.1"/>
    <property type="molecule type" value="Genomic_DNA"/>
</dbReference>
<evidence type="ECO:0000313" key="2">
    <source>
        <dbReference type="Proteomes" id="UP000308600"/>
    </source>
</evidence>
<reference evidence="1 2" key="1">
    <citation type="journal article" date="2019" name="Nat. Ecol. Evol.">
        <title>Megaphylogeny resolves global patterns of mushroom evolution.</title>
        <authorList>
            <person name="Varga T."/>
            <person name="Krizsan K."/>
            <person name="Foldi C."/>
            <person name="Dima B."/>
            <person name="Sanchez-Garcia M."/>
            <person name="Sanchez-Ramirez S."/>
            <person name="Szollosi G.J."/>
            <person name="Szarkandi J.G."/>
            <person name="Papp V."/>
            <person name="Albert L."/>
            <person name="Andreopoulos W."/>
            <person name="Angelini C."/>
            <person name="Antonin V."/>
            <person name="Barry K.W."/>
            <person name="Bougher N.L."/>
            <person name="Buchanan P."/>
            <person name="Buyck B."/>
            <person name="Bense V."/>
            <person name="Catcheside P."/>
            <person name="Chovatia M."/>
            <person name="Cooper J."/>
            <person name="Damon W."/>
            <person name="Desjardin D."/>
            <person name="Finy P."/>
            <person name="Geml J."/>
            <person name="Haridas S."/>
            <person name="Hughes K."/>
            <person name="Justo A."/>
            <person name="Karasinski D."/>
            <person name="Kautmanova I."/>
            <person name="Kiss B."/>
            <person name="Kocsube S."/>
            <person name="Kotiranta H."/>
            <person name="LaButti K.M."/>
            <person name="Lechner B.E."/>
            <person name="Liimatainen K."/>
            <person name="Lipzen A."/>
            <person name="Lukacs Z."/>
            <person name="Mihaltcheva S."/>
            <person name="Morgado L.N."/>
            <person name="Niskanen T."/>
            <person name="Noordeloos M.E."/>
            <person name="Ohm R.A."/>
            <person name="Ortiz-Santana B."/>
            <person name="Ovrebo C."/>
            <person name="Racz N."/>
            <person name="Riley R."/>
            <person name="Savchenko A."/>
            <person name="Shiryaev A."/>
            <person name="Soop K."/>
            <person name="Spirin V."/>
            <person name="Szebenyi C."/>
            <person name="Tomsovsky M."/>
            <person name="Tulloss R.E."/>
            <person name="Uehling J."/>
            <person name="Grigoriev I.V."/>
            <person name="Vagvolgyi C."/>
            <person name="Papp T."/>
            <person name="Martin F.M."/>
            <person name="Miettinen O."/>
            <person name="Hibbett D.S."/>
            <person name="Nagy L.G."/>
        </authorList>
    </citation>
    <scope>NUCLEOTIDE SEQUENCE [LARGE SCALE GENOMIC DNA]</scope>
    <source>
        <strain evidence="1 2">NL-1719</strain>
    </source>
</reference>
<accession>A0ACD3BCX3</accession>
<protein>
    <submittedName>
        <fullName evidence="1">UBC-like protein</fullName>
    </submittedName>
</protein>
<organism evidence="1 2">
    <name type="scientific">Pluteus cervinus</name>
    <dbReference type="NCBI Taxonomy" id="181527"/>
    <lineage>
        <taxon>Eukaryota</taxon>
        <taxon>Fungi</taxon>
        <taxon>Dikarya</taxon>
        <taxon>Basidiomycota</taxon>
        <taxon>Agaricomycotina</taxon>
        <taxon>Agaricomycetes</taxon>
        <taxon>Agaricomycetidae</taxon>
        <taxon>Agaricales</taxon>
        <taxon>Pluteineae</taxon>
        <taxon>Pluteaceae</taxon>
        <taxon>Pluteus</taxon>
    </lineage>
</organism>
<name>A0ACD3BCX3_9AGAR</name>
<dbReference type="Proteomes" id="UP000308600">
    <property type="component" value="Unassembled WGS sequence"/>
</dbReference>
<keyword evidence="2" id="KW-1185">Reference proteome</keyword>